<dbReference type="SUPFAM" id="SSF57716">
    <property type="entry name" value="Glucocorticoid receptor-like (DNA-binding domain)"/>
    <property type="match status" value="1"/>
</dbReference>
<evidence type="ECO:0000256" key="5">
    <source>
        <dbReference type="ARBA" id="ARBA00023015"/>
    </source>
</evidence>
<evidence type="ECO:0000256" key="1">
    <source>
        <dbReference type="ARBA" id="ARBA00004123"/>
    </source>
</evidence>
<feature type="region of interest" description="Disordered" evidence="10">
    <location>
        <begin position="357"/>
        <end position="378"/>
    </location>
</feature>
<dbReference type="Pfam" id="PF00105">
    <property type="entry name" value="zf-C4"/>
    <property type="match status" value="1"/>
</dbReference>
<dbReference type="InterPro" id="IPR001628">
    <property type="entry name" value="Znf_hrmn_rcpt"/>
</dbReference>
<dbReference type="GO" id="GO:0006357">
    <property type="term" value="P:regulation of transcription by RNA polymerase II"/>
    <property type="evidence" value="ECO:0007669"/>
    <property type="project" value="UniProtKB-ARBA"/>
</dbReference>
<dbReference type="PROSITE" id="PS00031">
    <property type="entry name" value="NUCLEAR_REC_DBD_1"/>
    <property type="match status" value="1"/>
</dbReference>
<dbReference type="Gene3D" id="3.30.50.10">
    <property type="entry name" value="Erythroid Transcription Factor GATA-1, subunit A"/>
    <property type="match status" value="1"/>
</dbReference>
<dbReference type="Proteomes" id="UP000887565">
    <property type="component" value="Unplaced"/>
</dbReference>
<dbReference type="OMA" id="CETFILG"/>
<accession>A0A915JDQ8</accession>
<feature type="compositionally biased region" description="Basic and acidic residues" evidence="10">
    <location>
        <begin position="358"/>
        <end position="372"/>
    </location>
</feature>
<feature type="domain" description="Nuclear receptor" evidence="11">
    <location>
        <begin position="174"/>
        <end position="249"/>
    </location>
</feature>
<evidence type="ECO:0000256" key="7">
    <source>
        <dbReference type="ARBA" id="ARBA00023163"/>
    </source>
</evidence>
<evidence type="ECO:0000256" key="6">
    <source>
        <dbReference type="ARBA" id="ARBA00023125"/>
    </source>
</evidence>
<dbReference type="GO" id="GO:0005634">
    <property type="term" value="C:nucleus"/>
    <property type="evidence" value="ECO:0007669"/>
    <property type="project" value="UniProtKB-SubCell"/>
</dbReference>
<keyword evidence="13" id="KW-1185">Reference proteome</keyword>
<dbReference type="FunFam" id="3.30.50.10:FF:000006">
    <property type="entry name" value="Nuclear receptor subfamily 5 group A member"/>
    <property type="match status" value="1"/>
</dbReference>
<protein>
    <submittedName>
        <fullName evidence="14">Nuclear hormone receptor HR78</fullName>
    </submittedName>
</protein>
<evidence type="ECO:0000256" key="4">
    <source>
        <dbReference type="ARBA" id="ARBA00022833"/>
    </source>
</evidence>
<dbReference type="PRINTS" id="PR00047">
    <property type="entry name" value="STROIDFINGER"/>
</dbReference>
<evidence type="ECO:0000259" key="11">
    <source>
        <dbReference type="PROSITE" id="PS51030"/>
    </source>
</evidence>
<evidence type="ECO:0000256" key="3">
    <source>
        <dbReference type="ARBA" id="ARBA00022771"/>
    </source>
</evidence>
<evidence type="ECO:0000256" key="10">
    <source>
        <dbReference type="SAM" id="MobiDB-lite"/>
    </source>
</evidence>
<name>A0A915JDQ8_ROMCU</name>
<evidence type="ECO:0000313" key="13">
    <source>
        <dbReference type="Proteomes" id="UP000887565"/>
    </source>
</evidence>
<dbReference type="GO" id="GO:0003700">
    <property type="term" value="F:DNA-binding transcription factor activity"/>
    <property type="evidence" value="ECO:0007669"/>
    <property type="project" value="InterPro"/>
</dbReference>
<keyword evidence="6" id="KW-0238">DNA-binding</keyword>
<dbReference type="GO" id="GO:0043565">
    <property type="term" value="F:sequence-specific DNA binding"/>
    <property type="evidence" value="ECO:0007669"/>
    <property type="project" value="InterPro"/>
</dbReference>
<evidence type="ECO:0000259" key="12">
    <source>
        <dbReference type="PROSITE" id="PS51843"/>
    </source>
</evidence>
<evidence type="ECO:0000256" key="2">
    <source>
        <dbReference type="ARBA" id="ARBA00022723"/>
    </source>
</evidence>
<dbReference type="AlphaFoldDB" id="A0A915JDQ8"/>
<evidence type="ECO:0000256" key="8">
    <source>
        <dbReference type="ARBA" id="ARBA00023170"/>
    </source>
</evidence>
<dbReference type="WBParaSite" id="nRc.2.0.1.t23925-RA">
    <property type="protein sequence ID" value="nRc.2.0.1.t23925-RA"/>
    <property type="gene ID" value="nRc.2.0.1.g23925"/>
</dbReference>
<dbReference type="PROSITE" id="PS51030">
    <property type="entry name" value="NUCLEAR_REC_DBD_2"/>
    <property type="match status" value="1"/>
</dbReference>
<dbReference type="InterPro" id="IPR050274">
    <property type="entry name" value="Nuclear_hormone_rcpt_NR2"/>
</dbReference>
<dbReference type="PANTHER" id="PTHR24083">
    <property type="entry name" value="NUCLEAR HORMONE RECEPTOR"/>
    <property type="match status" value="1"/>
</dbReference>
<dbReference type="InterPro" id="IPR035500">
    <property type="entry name" value="NHR-like_dom_sf"/>
</dbReference>
<dbReference type="SUPFAM" id="SSF48508">
    <property type="entry name" value="Nuclear receptor ligand-binding domain"/>
    <property type="match status" value="1"/>
</dbReference>
<dbReference type="PROSITE" id="PS51843">
    <property type="entry name" value="NR_LBD"/>
    <property type="match status" value="1"/>
</dbReference>
<sequence length="674" mass="74743">MHRKKGLPIARVTAVYILRVTANMSNSNKNELEDDDHLLIDEMVDNDEDGQDRAPKIKLVTSNIANGGTASALSPESLSKFSIMPVLQYMQNRANMATLLQTKDPSAASDLTDMLDLKHHLFNGTAVAKNDDENGDGRLLFLDANTVVDQQPKTSNGQQQQWPTNNNGSPPGVHEVCVVCGDKASGRHYGAISCEGCKGFFKRSIRKKLGYICRSKQDCPITKIHRNRCQYCRLKKCLECGMRTVQAERRSSFSPLNGQISLQNGVGSLFLTTNGGTNNNESANEQNDEEFSLSASTSTYENNITAANNGSQKSEPVSIINGYSPVDDNEEMNILRSLTNSSEIDLKNLEMTGVDVIRNGDKNSSDSADRSTAKKSSYSHPDFTLLRAEVSALESMTNGFSNVLSNLFNQLAIKPSASTPRLSTNRKRPFPAADDASLNPDLSEQNGNVADASSPSLTNRNCFQTPPPPTLSSSKNKKTTATDSLTTIENSSDDDVDEKTDSRNGGGVAQEEEFLNEMDDLLPADKLKFELLGPMPTPVILNMQYICETASRLLFLSVHWLKSIEALQLRPDTFGERLLKRRWCETFILGLVQCSHQFCLPGMLTAVLAHLRSCASMGQLKRERYEEVRREIELLQSFLKRCQKLHLTTAEYSYLKLISFTAIEIFRQQEFIKT</sequence>
<keyword evidence="9" id="KW-0539">Nucleus</keyword>
<keyword evidence="7" id="KW-0804">Transcription</keyword>
<feature type="compositionally biased region" description="Polar residues" evidence="10">
    <location>
        <begin position="440"/>
        <end position="464"/>
    </location>
</feature>
<dbReference type="Gene3D" id="1.10.565.10">
    <property type="entry name" value="Retinoid X Receptor"/>
    <property type="match status" value="1"/>
</dbReference>
<dbReference type="Pfam" id="PF00104">
    <property type="entry name" value="Hormone_recep"/>
    <property type="match status" value="1"/>
</dbReference>
<feature type="compositionally biased region" description="Polar residues" evidence="10">
    <location>
        <begin position="471"/>
        <end position="490"/>
    </location>
</feature>
<keyword evidence="3" id="KW-0863">Zinc-finger</keyword>
<keyword evidence="2" id="KW-0479">Metal-binding</keyword>
<feature type="region of interest" description="Disordered" evidence="10">
    <location>
        <begin position="419"/>
        <end position="511"/>
    </location>
</feature>
<keyword evidence="4" id="KW-0862">Zinc</keyword>
<feature type="domain" description="NR LBD" evidence="12">
    <location>
        <begin position="510"/>
        <end position="674"/>
    </location>
</feature>
<evidence type="ECO:0000256" key="9">
    <source>
        <dbReference type="ARBA" id="ARBA00023242"/>
    </source>
</evidence>
<evidence type="ECO:0000313" key="14">
    <source>
        <dbReference type="WBParaSite" id="nRc.2.0.1.t23925-RA"/>
    </source>
</evidence>
<organism evidence="13 14">
    <name type="scientific">Romanomermis culicivorax</name>
    <name type="common">Nematode worm</name>
    <dbReference type="NCBI Taxonomy" id="13658"/>
    <lineage>
        <taxon>Eukaryota</taxon>
        <taxon>Metazoa</taxon>
        <taxon>Ecdysozoa</taxon>
        <taxon>Nematoda</taxon>
        <taxon>Enoplea</taxon>
        <taxon>Dorylaimia</taxon>
        <taxon>Mermithida</taxon>
        <taxon>Mermithoidea</taxon>
        <taxon>Mermithidae</taxon>
        <taxon>Romanomermis</taxon>
    </lineage>
</organism>
<dbReference type="InterPro" id="IPR000536">
    <property type="entry name" value="Nucl_hrmn_rcpt_lig-bd"/>
</dbReference>
<comment type="subcellular location">
    <subcellularLocation>
        <location evidence="1">Nucleus</location>
    </subcellularLocation>
</comment>
<keyword evidence="8" id="KW-0675">Receptor</keyword>
<proteinExistence type="predicted"/>
<dbReference type="InterPro" id="IPR013088">
    <property type="entry name" value="Znf_NHR/GATA"/>
</dbReference>
<keyword evidence="5" id="KW-0805">Transcription regulation</keyword>
<reference evidence="14" key="1">
    <citation type="submission" date="2022-11" db="UniProtKB">
        <authorList>
            <consortium name="WormBaseParasite"/>
        </authorList>
    </citation>
    <scope>IDENTIFICATION</scope>
</reference>
<dbReference type="SMART" id="SM00399">
    <property type="entry name" value="ZnF_C4"/>
    <property type="match status" value="1"/>
</dbReference>
<dbReference type="GO" id="GO:0008270">
    <property type="term" value="F:zinc ion binding"/>
    <property type="evidence" value="ECO:0007669"/>
    <property type="project" value="UniProtKB-KW"/>
</dbReference>